<comment type="caution">
    <text evidence="2">The sequence shown here is derived from an EMBL/GenBank/DDBJ whole genome shotgun (WGS) entry which is preliminary data.</text>
</comment>
<evidence type="ECO:0000259" key="1">
    <source>
        <dbReference type="Pfam" id="PF05193"/>
    </source>
</evidence>
<feature type="domain" description="Peptidase M16 C-terminal" evidence="1">
    <location>
        <begin position="185"/>
        <end position="358"/>
    </location>
</feature>
<proteinExistence type="predicted"/>
<dbReference type="Gene3D" id="3.30.830.10">
    <property type="entry name" value="Metalloenzyme, LuxS/M16 peptidase-like"/>
    <property type="match status" value="2"/>
</dbReference>
<dbReference type="Pfam" id="PF05193">
    <property type="entry name" value="Peptidase_M16_C"/>
    <property type="match status" value="1"/>
</dbReference>
<dbReference type="InterPro" id="IPR011249">
    <property type="entry name" value="Metalloenz_LuxS/M16"/>
</dbReference>
<gene>
    <name evidence="2" type="ORF">QGM71_03865</name>
</gene>
<dbReference type="InterPro" id="IPR007863">
    <property type="entry name" value="Peptidase_M16_C"/>
</dbReference>
<reference evidence="2 3" key="1">
    <citation type="journal article" date="2024" name="Int. J. Syst. Evol. Microbiol.">
        <title>Virgibacillus tibetensis sp. nov., isolated from salt lake on the Tibetan Plateau of China.</title>
        <authorList>
            <person name="Phurbu D."/>
            <person name="Liu Z.-X."/>
            <person name="Wang R."/>
            <person name="Zheng Y.-Y."/>
            <person name="Liu H.-C."/>
            <person name="Zhou Y.-G."/>
            <person name="Yu Y.-J."/>
            <person name="Li A.-H."/>
        </authorList>
    </citation>
    <scope>NUCLEOTIDE SEQUENCE [LARGE SCALE GENOMIC DNA]</scope>
    <source>
        <strain evidence="2 3">C22-A2</strain>
    </source>
</reference>
<sequence>MKKVEEKVIHEKGLNLHLIKSKKYKTINIVAKIKAPLTRETITHRALLPYILKQGTKSYPSRKEFQLKLDELYGAVLSVDGSKKGENHLITIRLEVANEKFIPKETSIIDEAIELFSEILFQPNSTGEAFEKSIVEREKDTLRQKISSIKDDKMSFANMRLIDEMCEGEAYQLHVHGYEEDLDELSAADLYAYYKTMLTEDQLDIYVLGDFDEHELKDKLTRSMKRDSAIVNNERNNMEHKHIEKENEVIEKQEIQQAKLHIGYRTHTTFSDEDYFALQVFNGIFGGFPSSKLFVNVREKNSLAYYASSRIESQKGLLLVFSGIAPDDFEKARDIIRLQLTAMKDGDFSDTDVNETKELIVNQLLETMDHPQGLIELLYQQVLGNKEITPEQLIENIKKVRKDDVVKVAGKIEEDTLYLLTSEGGSSNE</sequence>
<organism evidence="2 3">
    <name type="scientific">Virgibacillus tibetensis</name>
    <dbReference type="NCBI Taxonomy" id="3042313"/>
    <lineage>
        <taxon>Bacteria</taxon>
        <taxon>Bacillati</taxon>
        <taxon>Bacillota</taxon>
        <taxon>Bacilli</taxon>
        <taxon>Bacillales</taxon>
        <taxon>Bacillaceae</taxon>
        <taxon>Virgibacillus</taxon>
    </lineage>
</organism>
<dbReference type="RefSeq" id="WP_327606185.1">
    <property type="nucleotide sequence ID" value="NZ_JARZFX010000001.1"/>
</dbReference>
<dbReference type="PANTHER" id="PTHR11851">
    <property type="entry name" value="METALLOPROTEASE"/>
    <property type="match status" value="1"/>
</dbReference>
<dbReference type="NCBIfam" id="NF047422">
    <property type="entry name" value="YfmF_fam"/>
    <property type="match status" value="1"/>
</dbReference>
<evidence type="ECO:0000313" key="2">
    <source>
        <dbReference type="EMBL" id="MEC5422629.1"/>
    </source>
</evidence>
<accession>A0ABU6KDW3</accession>
<evidence type="ECO:0000313" key="3">
    <source>
        <dbReference type="Proteomes" id="UP001335737"/>
    </source>
</evidence>
<protein>
    <submittedName>
        <fullName evidence="2">Pitrilysin family protein</fullName>
    </submittedName>
</protein>
<dbReference type="InterPro" id="IPR050361">
    <property type="entry name" value="MPP/UQCRC_Complex"/>
</dbReference>
<dbReference type="SUPFAM" id="SSF63411">
    <property type="entry name" value="LuxS/MPP-like metallohydrolase"/>
    <property type="match status" value="2"/>
</dbReference>
<dbReference type="EMBL" id="JARZFX010000001">
    <property type="protein sequence ID" value="MEC5422629.1"/>
    <property type="molecule type" value="Genomic_DNA"/>
</dbReference>
<dbReference type="Proteomes" id="UP001335737">
    <property type="component" value="Unassembled WGS sequence"/>
</dbReference>
<dbReference type="PANTHER" id="PTHR11851:SF186">
    <property type="entry name" value="INACTIVE METALLOPROTEASE YMFF-RELATED"/>
    <property type="match status" value="1"/>
</dbReference>
<keyword evidence="3" id="KW-1185">Reference proteome</keyword>
<name>A0ABU6KDW3_9BACI</name>